<protein>
    <submittedName>
        <fullName evidence="2">Uncharacterized protein</fullName>
    </submittedName>
</protein>
<evidence type="ECO:0000313" key="2">
    <source>
        <dbReference type="EMBL" id="KAH7057357.1"/>
    </source>
</evidence>
<evidence type="ECO:0000256" key="1">
    <source>
        <dbReference type="SAM" id="MobiDB-lite"/>
    </source>
</evidence>
<keyword evidence="3" id="KW-1185">Reference proteome</keyword>
<accession>A0ABQ8GJA7</accession>
<gene>
    <name evidence="2" type="ORF">B0J12DRAFT_726448</name>
</gene>
<name>A0ABQ8GJA7_9PEZI</name>
<evidence type="ECO:0000313" key="3">
    <source>
        <dbReference type="Proteomes" id="UP000774617"/>
    </source>
</evidence>
<sequence>MTTVRWEDNRTIHCAICGAQIVLGSTAILLSDPAREFEQIQEHHASSPQAPLPAPTDSPAVRQTPATAVGGPFFVATDSGSVLLACSSESRQDAAAAAYRIPVHSHCCALAERVMQSGHGRLASMRQLWKALRMRAVASAAGGRTEPLCTIDAPGGYGLALGRGMGCAGFWGRWRQDDSCSADAWTTPDLTSRLLAHLSIAKQRAQGGGGIHADFRARCAALPREILDCVLSWLESDWRTVPAQCTYLLPQAAWVGLMLDGRLLPFLWDVDRRLVERRLDEGCRDDTEWDFELLVRRLCCAGEGDASIWSDCPGLWNRCRIWGLVANMYVGDYLPPKYVGGWILRRRRPAVPLYWDEVGAPQFPMIWR</sequence>
<feature type="region of interest" description="Disordered" evidence="1">
    <location>
        <begin position="39"/>
        <end position="63"/>
    </location>
</feature>
<dbReference type="EMBL" id="JAGTJR010000007">
    <property type="protein sequence ID" value="KAH7057357.1"/>
    <property type="molecule type" value="Genomic_DNA"/>
</dbReference>
<comment type="caution">
    <text evidence="2">The sequence shown here is derived from an EMBL/GenBank/DDBJ whole genome shotgun (WGS) entry which is preliminary data.</text>
</comment>
<organism evidence="2 3">
    <name type="scientific">Macrophomina phaseolina</name>
    <dbReference type="NCBI Taxonomy" id="35725"/>
    <lineage>
        <taxon>Eukaryota</taxon>
        <taxon>Fungi</taxon>
        <taxon>Dikarya</taxon>
        <taxon>Ascomycota</taxon>
        <taxon>Pezizomycotina</taxon>
        <taxon>Dothideomycetes</taxon>
        <taxon>Dothideomycetes incertae sedis</taxon>
        <taxon>Botryosphaeriales</taxon>
        <taxon>Botryosphaeriaceae</taxon>
        <taxon>Macrophomina</taxon>
    </lineage>
</organism>
<proteinExistence type="predicted"/>
<reference evidence="2 3" key="1">
    <citation type="journal article" date="2021" name="Nat. Commun.">
        <title>Genetic determinants of endophytism in the Arabidopsis root mycobiome.</title>
        <authorList>
            <person name="Mesny F."/>
            <person name="Miyauchi S."/>
            <person name="Thiergart T."/>
            <person name="Pickel B."/>
            <person name="Atanasova L."/>
            <person name="Karlsson M."/>
            <person name="Huettel B."/>
            <person name="Barry K.W."/>
            <person name="Haridas S."/>
            <person name="Chen C."/>
            <person name="Bauer D."/>
            <person name="Andreopoulos W."/>
            <person name="Pangilinan J."/>
            <person name="LaButti K."/>
            <person name="Riley R."/>
            <person name="Lipzen A."/>
            <person name="Clum A."/>
            <person name="Drula E."/>
            <person name="Henrissat B."/>
            <person name="Kohler A."/>
            <person name="Grigoriev I.V."/>
            <person name="Martin F.M."/>
            <person name="Hacquard S."/>
        </authorList>
    </citation>
    <scope>NUCLEOTIDE SEQUENCE [LARGE SCALE GENOMIC DNA]</scope>
    <source>
        <strain evidence="2 3">MPI-SDFR-AT-0080</strain>
    </source>
</reference>
<dbReference type="Proteomes" id="UP000774617">
    <property type="component" value="Unassembled WGS sequence"/>
</dbReference>